<dbReference type="Proteomes" id="UP000727407">
    <property type="component" value="Unassembled WGS sequence"/>
</dbReference>
<dbReference type="EMBL" id="QNUK01000092">
    <property type="protein sequence ID" value="KAF5902323.1"/>
    <property type="molecule type" value="Genomic_DNA"/>
</dbReference>
<dbReference type="GO" id="GO:0000428">
    <property type="term" value="C:DNA-directed RNA polymerase complex"/>
    <property type="evidence" value="ECO:0007669"/>
    <property type="project" value="UniProtKB-KW"/>
</dbReference>
<evidence type="ECO:0000313" key="2">
    <source>
        <dbReference type="Proteomes" id="UP000727407"/>
    </source>
</evidence>
<keyword evidence="2" id="KW-1185">Reference proteome</keyword>
<proteinExistence type="predicted"/>
<protein>
    <submittedName>
        <fullName evidence="1">DNA-directed RNA polymerase V subunit 7</fullName>
    </submittedName>
</protein>
<name>A0A8J4U827_CLAMG</name>
<dbReference type="AlphaFoldDB" id="A0A8J4U827"/>
<organism evidence="1 2">
    <name type="scientific">Clarias magur</name>
    <name type="common">Asian catfish</name>
    <name type="synonym">Macropteronotus magur</name>
    <dbReference type="NCBI Taxonomy" id="1594786"/>
    <lineage>
        <taxon>Eukaryota</taxon>
        <taxon>Metazoa</taxon>
        <taxon>Chordata</taxon>
        <taxon>Craniata</taxon>
        <taxon>Vertebrata</taxon>
        <taxon>Euteleostomi</taxon>
        <taxon>Actinopterygii</taxon>
        <taxon>Neopterygii</taxon>
        <taxon>Teleostei</taxon>
        <taxon>Ostariophysi</taxon>
        <taxon>Siluriformes</taxon>
        <taxon>Clariidae</taxon>
        <taxon>Clarias</taxon>
    </lineage>
</organism>
<keyword evidence="1" id="KW-0804">Transcription</keyword>
<reference evidence="1" key="1">
    <citation type="submission" date="2020-07" db="EMBL/GenBank/DDBJ databases">
        <title>Clarias magur genome sequencing, assembly and annotation.</title>
        <authorList>
            <person name="Kushwaha B."/>
            <person name="Kumar R."/>
            <person name="Das P."/>
            <person name="Joshi C.G."/>
            <person name="Kumar D."/>
            <person name="Nagpure N.S."/>
            <person name="Pandey M."/>
            <person name="Agarwal S."/>
            <person name="Srivastava S."/>
            <person name="Singh M."/>
            <person name="Sahoo L."/>
            <person name="Jayasankar P."/>
            <person name="Meher P.K."/>
            <person name="Koringa P.G."/>
            <person name="Iquebal M.A."/>
            <person name="Das S.P."/>
            <person name="Bit A."/>
            <person name="Patnaik S."/>
            <person name="Patel N."/>
            <person name="Shah T.M."/>
            <person name="Hinsu A."/>
            <person name="Jena J.K."/>
        </authorList>
    </citation>
    <scope>NUCLEOTIDE SEQUENCE</scope>
    <source>
        <strain evidence="1">CIFAMagur01</strain>
        <tissue evidence="1">Testis</tissue>
    </source>
</reference>
<evidence type="ECO:0000313" key="1">
    <source>
        <dbReference type="EMBL" id="KAF5902323.1"/>
    </source>
</evidence>
<sequence length="58" mass="7078">YRTVNCAHNRFVKCGPVENQHSRYRSILQYWGLKFRFVLCDITTRRDILDVLVQRKYT</sequence>
<feature type="non-terminal residue" evidence="1">
    <location>
        <position position="58"/>
    </location>
</feature>
<feature type="non-terminal residue" evidence="1">
    <location>
        <position position="1"/>
    </location>
</feature>
<comment type="caution">
    <text evidence="1">The sequence shown here is derived from an EMBL/GenBank/DDBJ whole genome shotgun (WGS) entry which is preliminary data.</text>
</comment>
<gene>
    <name evidence="1" type="primary">nrpe7</name>
    <name evidence="1" type="ORF">DAT39_007933</name>
</gene>
<keyword evidence="1" id="KW-0240">DNA-directed RNA polymerase</keyword>
<accession>A0A8J4U827</accession>